<dbReference type="InterPro" id="IPR000682">
    <property type="entry name" value="PCMT"/>
</dbReference>
<organism evidence="4 5">
    <name type="scientific">Marinicella litoralis</name>
    <dbReference type="NCBI Taxonomy" id="644220"/>
    <lineage>
        <taxon>Bacteria</taxon>
        <taxon>Pseudomonadati</taxon>
        <taxon>Pseudomonadota</taxon>
        <taxon>Gammaproteobacteria</taxon>
        <taxon>Lysobacterales</taxon>
        <taxon>Marinicellaceae</taxon>
        <taxon>Marinicella</taxon>
    </lineage>
</organism>
<dbReference type="InterPro" id="IPR029063">
    <property type="entry name" value="SAM-dependent_MTases_sf"/>
</dbReference>
<dbReference type="OrthoDB" id="9810066at2"/>
<evidence type="ECO:0000256" key="3">
    <source>
        <dbReference type="ARBA" id="ARBA00030757"/>
    </source>
</evidence>
<proteinExistence type="inferred from homology"/>
<dbReference type="GO" id="GO:0004719">
    <property type="term" value="F:protein-L-isoaspartate (D-aspartate) O-methyltransferase activity"/>
    <property type="evidence" value="ECO:0007669"/>
    <property type="project" value="InterPro"/>
</dbReference>
<dbReference type="CDD" id="cd02440">
    <property type="entry name" value="AdoMet_MTases"/>
    <property type="match status" value="1"/>
</dbReference>
<name>A0A4R6XLU4_9GAMM</name>
<dbReference type="GO" id="GO:0032259">
    <property type="term" value="P:methylation"/>
    <property type="evidence" value="ECO:0007669"/>
    <property type="project" value="UniProtKB-KW"/>
</dbReference>
<protein>
    <recommendedName>
        <fullName evidence="2">Protein-L-isoaspartate O-methyltransferase</fullName>
    </recommendedName>
    <alternativeName>
        <fullName evidence="3">Protein L-isoaspartyl methyltransferase</fullName>
    </alternativeName>
</protein>
<dbReference type="GO" id="GO:0005737">
    <property type="term" value="C:cytoplasm"/>
    <property type="evidence" value="ECO:0007669"/>
    <property type="project" value="TreeGrafter"/>
</dbReference>
<evidence type="ECO:0000256" key="1">
    <source>
        <dbReference type="ARBA" id="ARBA00005369"/>
    </source>
</evidence>
<dbReference type="Pfam" id="PF01135">
    <property type="entry name" value="PCMT"/>
    <property type="match status" value="1"/>
</dbReference>
<dbReference type="EMBL" id="SNZB01000003">
    <property type="protein sequence ID" value="TDR20612.1"/>
    <property type="molecule type" value="Genomic_DNA"/>
</dbReference>
<dbReference type="SUPFAM" id="SSF53335">
    <property type="entry name" value="S-adenosyl-L-methionine-dependent methyltransferases"/>
    <property type="match status" value="1"/>
</dbReference>
<keyword evidence="4" id="KW-0808">Transferase</keyword>
<reference evidence="4 5" key="1">
    <citation type="submission" date="2019-03" db="EMBL/GenBank/DDBJ databases">
        <title>Genomic Encyclopedia of Type Strains, Phase IV (KMG-IV): sequencing the most valuable type-strain genomes for metagenomic binning, comparative biology and taxonomic classification.</title>
        <authorList>
            <person name="Goeker M."/>
        </authorList>
    </citation>
    <scope>NUCLEOTIDE SEQUENCE [LARGE SCALE GENOMIC DNA]</scope>
    <source>
        <strain evidence="4 5">DSM 25488</strain>
    </source>
</reference>
<dbReference type="Proteomes" id="UP000295724">
    <property type="component" value="Unassembled WGS sequence"/>
</dbReference>
<evidence type="ECO:0000313" key="4">
    <source>
        <dbReference type="EMBL" id="TDR20612.1"/>
    </source>
</evidence>
<dbReference type="RefSeq" id="WP_099018449.1">
    <property type="nucleotide sequence ID" value="NZ_NIHB01000001.1"/>
</dbReference>
<dbReference type="AlphaFoldDB" id="A0A4R6XLU4"/>
<dbReference type="Gene3D" id="3.40.50.150">
    <property type="entry name" value="Vaccinia Virus protein VP39"/>
    <property type="match status" value="1"/>
</dbReference>
<accession>A0A4R6XLU4</accession>
<comment type="similarity">
    <text evidence="1">Belongs to the methyltransferase superfamily. L-isoaspartyl/D-aspartyl protein methyltransferase family.</text>
</comment>
<evidence type="ECO:0000313" key="5">
    <source>
        <dbReference type="Proteomes" id="UP000295724"/>
    </source>
</evidence>
<keyword evidence="5" id="KW-1185">Reference proteome</keyword>
<comment type="caution">
    <text evidence="4">The sequence shown here is derived from an EMBL/GenBank/DDBJ whole genome shotgun (WGS) entry which is preliminary data.</text>
</comment>
<keyword evidence="4" id="KW-0489">Methyltransferase</keyword>
<evidence type="ECO:0000256" key="2">
    <source>
        <dbReference type="ARBA" id="ARBA00013346"/>
    </source>
</evidence>
<dbReference type="PANTHER" id="PTHR11579:SF18">
    <property type="entry name" value="PROTEIN-L-ISOASPARTATE O-METHYLTRANSFERASE"/>
    <property type="match status" value="1"/>
</dbReference>
<gene>
    <name evidence="4" type="ORF">C8D91_1587</name>
</gene>
<sequence>MNFDKARHNMVTQQVRSWDVINKDILNAMLLVQREEFVQVPQRKLAFADLALPIGHNQSMMKPVVEGRMLQALDLNPSQLVLEVGTGSAYVTALISRLVNYVHSIDIIEDFTQTAKQKLKENQIENVTCETADFYQFNPQQKYDRVIITGALDEVPAAVFDWLNPDGQVFAIIGDEPIMEARMYQSAAVYTSHFDTMVGKLIKADQQPTFKL</sequence>
<dbReference type="PANTHER" id="PTHR11579">
    <property type="entry name" value="PROTEIN-L-ISOASPARTATE O-METHYLTRANSFERASE"/>
    <property type="match status" value="1"/>
</dbReference>